<proteinExistence type="inferred from homology"/>
<sequence>MKVEWLTIKDGLLYAGGHGVEYRDENGTVTTEDPMWVKIVSPTGEVKSVNWKDKFNKLRDAANCSAPGYLTHEAVQWSEHLQKWVFLPRKASATIYKEKEDERKGTRMLIFASDDFQEIKIVQIGKKNLYPEKGFSAFDFIPETNDTVIVALKSKEIGNLTASFVTVFDVNGKIRMREQKLEDNYKFEGIYFV</sequence>
<accession>A0A0B1SX47</accession>
<dbReference type="SUPFAM" id="SSF101887">
    <property type="entry name" value="Apyrase"/>
    <property type="match status" value="1"/>
</dbReference>
<evidence type="ECO:0000256" key="4">
    <source>
        <dbReference type="ARBA" id="ARBA00022837"/>
    </source>
</evidence>
<dbReference type="GO" id="GO:0005509">
    <property type="term" value="F:calcium ion binding"/>
    <property type="evidence" value="ECO:0007669"/>
    <property type="project" value="InterPro"/>
</dbReference>
<feature type="binding site" evidence="6">
    <location>
        <position position="4"/>
    </location>
    <ligand>
        <name>Ca(2+)</name>
        <dbReference type="ChEBI" id="CHEBI:29108"/>
    </ligand>
</feature>
<keyword evidence="8" id="KW-1185">Reference proteome</keyword>
<dbReference type="Proteomes" id="UP000053660">
    <property type="component" value="Unassembled WGS sequence"/>
</dbReference>
<evidence type="ECO:0000256" key="1">
    <source>
        <dbReference type="ARBA" id="ARBA00001913"/>
    </source>
</evidence>
<evidence type="ECO:0000256" key="3">
    <source>
        <dbReference type="ARBA" id="ARBA00022801"/>
    </source>
</evidence>
<dbReference type="InterPro" id="IPR009283">
    <property type="entry name" value="Apyrase"/>
</dbReference>
<dbReference type="OrthoDB" id="25028at2759"/>
<dbReference type="Gene3D" id="2.120.10.100">
    <property type="entry name" value="Apyrase"/>
    <property type="match status" value="1"/>
</dbReference>
<dbReference type="InterPro" id="IPR036258">
    <property type="entry name" value="Apyrase_sf"/>
</dbReference>
<gene>
    <name evidence="7" type="ORF">OESDEN_10283</name>
</gene>
<comment type="similarity">
    <text evidence="5">Belongs to the apyrase family.</text>
</comment>
<organism evidence="7 8">
    <name type="scientific">Oesophagostomum dentatum</name>
    <name type="common">Nodular worm</name>
    <dbReference type="NCBI Taxonomy" id="61180"/>
    <lineage>
        <taxon>Eukaryota</taxon>
        <taxon>Metazoa</taxon>
        <taxon>Ecdysozoa</taxon>
        <taxon>Nematoda</taxon>
        <taxon>Chromadorea</taxon>
        <taxon>Rhabditida</taxon>
        <taxon>Rhabditina</taxon>
        <taxon>Rhabditomorpha</taxon>
        <taxon>Strongyloidea</taxon>
        <taxon>Strongylidae</taxon>
        <taxon>Oesophagostomum</taxon>
    </lineage>
</organism>
<name>A0A0B1SX47_OESDE</name>
<keyword evidence="3" id="KW-0378">Hydrolase</keyword>
<protein>
    <submittedName>
        <fullName evidence="7">Apyrase</fullName>
    </submittedName>
</protein>
<dbReference type="Pfam" id="PF06079">
    <property type="entry name" value="Apyrase"/>
    <property type="match status" value="1"/>
</dbReference>
<dbReference type="EMBL" id="KN553652">
    <property type="protein sequence ID" value="KHJ89883.1"/>
    <property type="molecule type" value="Genomic_DNA"/>
</dbReference>
<dbReference type="AlphaFoldDB" id="A0A0B1SX47"/>
<dbReference type="PANTHER" id="PTHR13023">
    <property type="entry name" value="APYRASE"/>
    <property type="match status" value="1"/>
</dbReference>
<dbReference type="GO" id="GO:0030166">
    <property type="term" value="P:proteoglycan biosynthetic process"/>
    <property type="evidence" value="ECO:0007669"/>
    <property type="project" value="TreeGrafter"/>
</dbReference>
<keyword evidence="2 6" id="KW-0479">Metal-binding</keyword>
<comment type="cofactor">
    <cofactor evidence="1 6">
        <name>Ca(2+)</name>
        <dbReference type="ChEBI" id="CHEBI:29108"/>
    </cofactor>
</comment>
<feature type="binding site" evidence="6">
    <location>
        <position position="136"/>
    </location>
    <ligand>
        <name>Ca(2+)</name>
        <dbReference type="ChEBI" id="CHEBI:29108"/>
    </ligand>
</feature>
<reference evidence="7 8" key="1">
    <citation type="submission" date="2014-03" db="EMBL/GenBank/DDBJ databases">
        <title>Draft genome of the hookworm Oesophagostomum dentatum.</title>
        <authorList>
            <person name="Mitreva M."/>
        </authorList>
    </citation>
    <scope>NUCLEOTIDE SEQUENCE [LARGE SCALE GENOMIC DNA]</scope>
    <source>
        <strain evidence="7 8">OD-Hann</strain>
    </source>
</reference>
<evidence type="ECO:0000313" key="8">
    <source>
        <dbReference type="Proteomes" id="UP000053660"/>
    </source>
</evidence>
<evidence type="ECO:0000256" key="6">
    <source>
        <dbReference type="PIRSR" id="PIRSR609283-1"/>
    </source>
</evidence>
<keyword evidence="4 6" id="KW-0106">Calcium</keyword>
<dbReference type="GO" id="GO:0045134">
    <property type="term" value="F:UDP phosphatase activity"/>
    <property type="evidence" value="ECO:0007669"/>
    <property type="project" value="TreeGrafter"/>
</dbReference>
<evidence type="ECO:0000256" key="2">
    <source>
        <dbReference type="ARBA" id="ARBA00022723"/>
    </source>
</evidence>
<dbReference type="PANTHER" id="PTHR13023:SF3">
    <property type="entry name" value="SOLUBLE CALCIUM-ACTIVATED NUCLEOTIDASE 1"/>
    <property type="match status" value="1"/>
</dbReference>
<evidence type="ECO:0000313" key="7">
    <source>
        <dbReference type="EMBL" id="KHJ89883.1"/>
    </source>
</evidence>
<feature type="binding site" evidence="6">
    <location>
        <position position="188"/>
    </location>
    <ligand>
        <name>Ca(2+)</name>
        <dbReference type="ChEBI" id="CHEBI:29108"/>
    </ligand>
</feature>
<feature type="binding site" evidence="6">
    <location>
        <position position="73"/>
    </location>
    <ligand>
        <name>Ca(2+)</name>
        <dbReference type="ChEBI" id="CHEBI:29108"/>
    </ligand>
</feature>
<dbReference type="GO" id="GO:0004382">
    <property type="term" value="F:GDP phosphatase activity"/>
    <property type="evidence" value="ECO:0007669"/>
    <property type="project" value="TreeGrafter"/>
</dbReference>
<evidence type="ECO:0000256" key="5">
    <source>
        <dbReference type="ARBA" id="ARBA00025738"/>
    </source>
</evidence>